<dbReference type="Proteomes" id="UP000509658">
    <property type="component" value="Chromosome"/>
</dbReference>
<gene>
    <name evidence="2" type="ORF">HUE57_04535</name>
</gene>
<keyword evidence="3" id="KW-1185">Reference proteome</keyword>
<dbReference type="EMBL" id="CP054491">
    <property type="protein sequence ID" value="QKQ25640.1"/>
    <property type="molecule type" value="Genomic_DNA"/>
</dbReference>
<proteinExistence type="predicted"/>
<dbReference type="KEGG" id="rev:HUE57_04535"/>
<protein>
    <submittedName>
        <fullName evidence="2">Uncharacterized protein</fullName>
    </submittedName>
</protein>
<name>A0A6N0HTK6_9GAMM</name>
<evidence type="ECO:0000313" key="3">
    <source>
        <dbReference type="Proteomes" id="UP000509658"/>
    </source>
</evidence>
<organism evidence="2 3">
    <name type="scientific">Candidatus Reidiella endopervernicosa</name>
    <dbReference type="NCBI Taxonomy" id="2738883"/>
    <lineage>
        <taxon>Bacteria</taxon>
        <taxon>Pseudomonadati</taxon>
        <taxon>Pseudomonadota</taxon>
        <taxon>Gammaproteobacteria</taxon>
        <taxon>Candidatus Reidiella</taxon>
    </lineage>
</organism>
<evidence type="ECO:0000256" key="1">
    <source>
        <dbReference type="SAM" id="MobiDB-lite"/>
    </source>
</evidence>
<accession>A0A6N0HTK6</accession>
<feature type="region of interest" description="Disordered" evidence="1">
    <location>
        <begin position="135"/>
        <end position="156"/>
    </location>
</feature>
<dbReference type="RefSeq" id="WP_174672802.1">
    <property type="nucleotide sequence ID" value="NZ_CP054491.1"/>
</dbReference>
<sequence length="156" mass="15812">MAATTKGREDPQLMFTNTATAGGGDNYYCAGPETQQGYGGVISFCDKATAGSASFKAWTGAGAPPKGSTVGGEISFSNSASAGTARFSIYGTLGSDGDTFGNVVFHDTATAKNATFTNVGGTVSVVMAVILSSTETQPPPTVSSTTGWNTQQGQRR</sequence>
<dbReference type="AlphaFoldDB" id="A0A6N0HTK6"/>
<evidence type="ECO:0000313" key="2">
    <source>
        <dbReference type="EMBL" id="QKQ25640.1"/>
    </source>
</evidence>
<reference evidence="2 3" key="1">
    <citation type="submission" date="2020-05" db="EMBL/GenBank/DDBJ databases">
        <title>Horizontal transmission and recombination maintain forever young bacterial symbiont genomes.</title>
        <authorList>
            <person name="Russell S.L."/>
            <person name="Pepper-Tunick E."/>
            <person name="Svedberg J."/>
            <person name="Byrne A."/>
            <person name="Ruelas Castillo J."/>
            <person name="Vollmers C."/>
            <person name="Beinart R.A."/>
            <person name="Corbett-Detig R."/>
        </authorList>
    </citation>
    <scope>NUCLEOTIDE SEQUENCE [LARGE SCALE GENOMIC DNA]</scope>
    <source>
        <strain evidence="2">Santa_Monica_outfall</strain>
    </source>
</reference>